<feature type="compositionally biased region" description="Basic and acidic residues" evidence="1">
    <location>
        <begin position="59"/>
        <end position="77"/>
    </location>
</feature>
<evidence type="ECO:0000313" key="2">
    <source>
        <dbReference type="EMBL" id="KAA8648227.1"/>
    </source>
</evidence>
<dbReference type="AlphaFoldDB" id="A0A5M9N0Q3"/>
<name>A0A5M9N0Q3_9EURO</name>
<comment type="caution">
    <text evidence="2">The sequence shown here is derived from an EMBL/GenBank/DDBJ whole genome shotgun (WGS) entry which is preliminary data.</text>
</comment>
<organism evidence="2 3">
    <name type="scientific">Aspergillus tanneri</name>
    <dbReference type="NCBI Taxonomy" id="1220188"/>
    <lineage>
        <taxon>Eukaryota</taxon>
        <taxon>Fungi</taxon>
        <taxon>Dikarya</taxon>
        <taxon>Ascomycota</taxon>
        <taxon>Pezizomycotina</taxon>
        <taxon>Eurotiomycetes</taxon>
        <taxon>Eurotiomycetidae</taxon>
        <taxon>Eurotiales</taxon>
        <taxon>Aspergillaceae</taxon>
        <taxon>Aspergillus</taxon>
        <taxon>Aspergillus subgen. Circumdati</taxon>
    </lineage>
</organism>
<dbReference type="RefSeq" id="XP_033427588.1">
    <property type="nucleotide sequence ID" value="XM_033568782.1"/>
</dbReference>
<protein>
    <submittedName>
        <fullName evidence="2">Uncharacterized protein</fullName>
    </submittedName>
</protein>
<accession>A0A5M9N0Q3</accession>
<feature type="region of interest" description="Disordered" evidence="1">
    <location>
        <begin position="29"/>
        <end position="100"/>
    </location>
</feature>
<reference evidence="2 3" key="1">
    <citation type="submission" date="2019-08" db="EMBL/GenBank/DDBJ databases">
        <title>The genome sequence of a newly discovered highly antifungal drug resistant Aspergillus species, Aspergillus tanneri NIH 1004.</title>
        <authorList>
            <person name="Mounaud S."/>
            <person name="Singh I."/>
            <person name="Joardar V."/>
            <person name="Pakala S."/>
            <person name="Pakala S."/>
            <person name="Venepally P."/>
            <person name="Chung J.K."/>
            <person name="Losada L."/>
            <person name="Nierman W.C."/>
        </authorList>
    </citation>
    <scope>NUCLEOTIDE SEQUENCE [LARGE SCALE GENOMIC DNA]</scope>
    <source>
        <strain evidence="2 3">NIH1004</strain>
    </source>
</reference>
<gene>
    <name evidence="2" type="ORF">ATNIH1004_004110</name>
</gene>
<sequence>MIVYLFATYAGEVVVVAAELILSPTQTNNRNRAKKVPEQGRGTESRVESPRGTTIWFKRAPEPKGIHTSIERGRDGGEKEEESDYNGCSDQSVQRCPSHW</sequence>
<feature type="compositionally biased region" description="Polar residues" evidence="1">
    <location>
        <begin position="86"/>
        <end position="100"/>
    </location>
</feature>
<dbReference type="EMBL" id="QUQM01000003">
    <property type="protein sequence ID" value="KAA8648227.1"/>
    <property type="molecule type" value="Genomic_DNA"/>
</dbReference>
<evidence type="ECO:0000313" key="3">
    <source>
        <dbReference type="Proteomes" id="UP000324241"/>
    </source>
</evidence>
<proteinExistence type="predicted"/>
<dbReference type="GeneID" id="54326812"/>
<evidence type="ECO:0000256" key="1">
    <source>
        <dbReference type="SAM" id="MobiDB-lite"/>
    </source>
</evidence>
<dbReference type="Proteomes" id="UP000324241">
    <property type="component" value="Unassembled WGS sequence"/>
</dbReference>
<feature type="compositionally biased region" description="Basic and acidic residues" evidence="1">
    <location>
        <begin position="35"/>
        <end position="49"/>
    </location>
</feature>